<gene>
    <name evidence="9" type="ORF">ASPSYDRAFT_49124</name>
</gene>
<evidence type="ECO:0000256" key="1">
    <source>
        <dbReference type="ARBA" id="ARBA00004141"/>
    </source>
</evidence>
<dbReference type="RefSeq" id="XP_040698778.1">
    <property type="nucleotide sequence ID" value="XM_040847781.1"/>
</dbReference>
<dbReference type="InterPro" id="IPR052337">
    <property type="entry name" value="SAT4-like"/>
</dbReference>
<dbReference type="Proteomes" id="UP000184356">
    <property type="component" value="Unassembled WGS sequence"/>
</dbReference>
<evidence type="ECO:0000256" key="7">
    <source>
        <dbReference type="SAM" id="Phobius"/>
    </source>
</evidence>
<dbReference type="PANTHER" id="PTHR33048:SF110">
    <property type="entry name" value="UBID FAMILY DECARBOXYLASE"/>
    <property type="match status" value="1"/>
</dbReference>
<dbReference type="PANTHER" id="PTHR33048">
    <property type="entry name" value="PTH11-LIKE INTEGRAL MEMBRANE PROTEIN (AFU_ORTHOLOGUE AFUA_5G11245)"/>
    <property type="match status" value="1"/>
</dbReference>
<sequence length="416" mass="46555">MGDVSPSPHQLLVEAVIFWSIGVVIFIGRIVARCISNGGIRNLQVDDYIMTFTFLVYTTLLILIRVSAEYATNLYPEWESERILSDPEEVSKRIYGSKIVIGLEQMMLVSTWGVKTCLVTIYWKLTQRLRWHLFVQILAGYVALGFVVIEITYFAVYCRPFSQYWAMPVENQQCASYQHYSITQAVFNISSDALMLIIPIPLLKGAQMPIRKKLLLIGVLGLGVFVIIAAILNKYFNFHSPDTTIYQLWYIREASTAIYVANLMCWWPLMRRIFGSMLSQYSGRYRTDQYDPYYGNPSRASGGLSQVLGGSRPGTGNVTQTSTTTATAGGSKGGRRWWHGGGRRSRGRSRTPADSKGMVMNLTTSTSQEAINPSVPNTPGSGDSNSGSNSNVPLEIWRKVEVNVEQNRSPDPEAHP</sequence>
<evidence type="ECO:0000313" key="10">
    <source>
        <dbReference type="Proteomes" id="UP000184356"/>
    </source>
</evidence>
<dbReference type="STRING" id="1036612.A0A1L9T697"/>
<keyword evidence="2 7" id="KW-0812">Transmembrane</keyword>
<evidence type="ECO:0000256" key="5">
    <source>
        <dbReference type="ARBA" id="ARBA00038359"/>
    </source>
</evidence>
<dbReference type="Pfam" id="PF20684">
    <property type="entry name" value="Fung_rhodopsin"/>
    <property type="match status" value="1"/>
</dbReference>
<comment type="subcellular location">
    <subcellularLocation>
        <location evidence="1">Membrane</location>
        <topology evidence="1">Multi-pass membrane protein</topology>
    </subcellularLocation>
</comment>
<evidence type="ECO:0000259" key="8">
    <source>
        <dbReference type="Pfam" id="PF20684"/>
    </source>
</evidence>
<evidence type="ECO:0000256" key="2">
    <source>
        <dbReference type="ARBA" id="ARBA00022692"/>
    </source>
</evidence>
<name>A0A1L9T697_9EURO</name>
<feature type="transmembrane region" description="Helical" evidence="7">
    <location>
        <begin position="214"/>
        <end position="236"/>
    </location>
</feature>
<dbReference type="OrthoDB" id="3903189at2759"/>
<feature type="transmembrane region" description="Helical" evidence="7">
    <location>
        <begin position="48"/>
        <end position="68"/>
    </location>
</feature>
<feature type="transmembrane region" description="Helical" evidence="7">
    <location>
        <begin position="137"/>
        <end position="157"/>
    </location>
</feature>
<feature type="compositionally biased region" description="Basic and acidic residues" evidence="6">
    <location>
        <begin position="396"/>
        <end position="416"/>
    </location>
</feature>
<feature type="compositionally biased region" description="Low complexity" evidence="6">
    <location>
        <begin position="380"/>
        <end position="391"/>
    </location>
</feature>
<dbReference type="GeneID" id="63763854"/>
<keyword evidence="3 7" id="KW-1133">Transmembrane helix</keyword>
<evidence type="ECO:0000313" key="9">
    <source>
        <dbReference type="EMBL" id="OJJ54972.1"/>
    </source>
</evidence>
<dbReference type="EMBL" id="KV878593">
    <property type="protein sequence ID" value="OJJ54972.1"/>
    <property type="molecule type" value="Genomic_DNA"/>
</dbReference>
<feature type="compositionally biased region" description="Low complexity" evidence="6">
    <location>
        <begin position="314"/>
        <end position="329"/>
    </location>
</feature>
<dbReference type="InterPro" id="IPR049326">
    <property type="entry name" value="Rhodopsin_dom_fungi"/>
</dbReference>
<accession>A0A1L9T697</accession>
<evidence type="ECO:0000256" key="3">
    <source>
        <dbReference type="ARBA" id="ARBA00022989"/>
    </source>
</evidence>
<dbReference type="AlphaFoldDB" id="A0A1L9T697"/>
<keyword evidence="10" id="KW-1185">Reference proteome</keyword>
<keyword evidence="4 7" id="KW-0472">Membrane</keyword>
<comment type="similarity">
    <text evidence="5">Belongs to the SAT4 family.</text>
</comment>
<proteinExistence type="inferred from homology"/>
<feature type="domain" description="Rhodopsin" evidence="8">
    <location>
        <begin position="29"/>
        <end position="272"/>
    </location>
</feature>
<dbReference type="VEuPathDB" id="FungiDB:ASPSYDRAFT_49124"/>
<organism evidence="9 10">
    <name type="scientific">Aspergillus sydowii CBS 593.65</name>
    <dbReference type="NCBI Taxonomy" id="1036612"/>
    <lineage>
        <taxon>Eukaryota</taxon>
        <taxon>Fungi</taxon>
        <taxon>Dikarya</taxon>
        <taxon>Ascomycota</taxon>
        <taxon>Pezizomycotina</taxon>
        <taxon>Eurotiomycetes</taxon>
        <taxon>Eurotiomycetidae</taxon>
        <taxon>Eurotiales</taxon>
        <taxon>Aspergillaceae</taxon>
        <taxon>Aspergillus</taxon>
        <taxon>Aspergillus subgen. Nidulantes</taxon>
    </lineage>
</organism>
<dbReference type="GO" id="GO:0016020">
    <property type="term" value="C:membrane"/>
    <property type="evidence" value="ECO:0007669"/>
    <property type="project" value="UniProtKB-SubCell"/>
</dbReference>
<evidence type="ECO:0000256" key="6">
    <source>
        <dbReference type="SAM" id="MobiDB-lite"/>
    </source>
</evidence>
<feature type="transmembrane region" description="Helical" evidence="7">
    <location>
        <begin position="248"/>
        <end position="269"/>
    </location>
</feature>
<reference evidence="10" key="1">
    <citation type="journal article" date="2017" name="Genome Biol.">
        <title>Comparative genomics reveals high biological diversity and specific adaptations in the industrially and medically important fungal genus Aspergillus.</title>
        <authorList>
            <person name="de Vries R.P."/>
            <person name="Riley R."/>
            <person name="Wiebenga A."/>
            <person name="Aguilar-Osorio G."/>
            <person name="Amillis S."/>
            <person name="Uchima C.A."/>
            <person name="Anderluh G."/>
            <person name="Asadollahi M."/>
            <person name="Askin M."/>
            <person name="Barry K."/>
            <person name="Battaglia E."/>
            <person name="Bayram O."/>
            <person name="Benocci T."/>
            <person name="Braus-Stromeyer S.A."/>
            <person name="Caldana C."/>
            <person name="Canovas D."/>
            <person name="Cerqueira G.C."/>
            <person name="Chen F."/>
            <person name="Chen W."/>
            <person name="Choi C."/>
            <person name="Clum A."/>
            <person name="Dos Santos R.A."/>
            <person name="Damasio A.R."/>
            <person name="Diallinas G."/>
            <person name="Emri T."/>
            <person name="Fekete E."/>
            <person name="Flipphi M."/>
            <person name="Freyberg S."/>
            <person name="Gallo A."/>
            <person name="Gournas C."/>
            <person name="Habgood R."/>
            <person name="Hainaut M."/>
            <person name="Harispe M.L."/>
            <person name="Henrissat B."/>
            <person name="Hilden K.S."/>
            <person name="Hope R."/>
            <person name="Hossain A."/>
            <person name="Karabika E."/>
            <person name="Karaffa L."/>
            <person name="Karanyi Z."/>
            <person name="Krasevec N."/>
            <person name="Kuo A."/>
            <person name="Kusch H."/>
            <person name="LaButti K."/>
            <person name="Lagendijk E.L."/>
            <person name="Lapidus A."/>
            <person name="Levasseur A."/>
            <person name="Lindquist E."/>
            <person name="Lipzen A."/>
            <person name="Logrieco A.F."/>
            <person name="MacCabe A."/>
            <person name="Maekelae M.R."/>
            <person name="Malavazi I."/>
            <person name="Melin P."/>
            <person name="Meyer V."/>
            <person name="Mielnichuk N."/>
            <person name="Miskei M."/>
            <person name="Molnar A.P."/>
            <person name="Mule G."/>
            <person name="Ngan C.Y."/>
            <person name="Orejas M."/>
            <person name="Orosz E."/>
            <person name="Ouedraogo J.P."/>
            <person name="Overkamp K.M."/>
            <person name="Park H.-S."/>
            <person name="Perrone G."/>
            <person name="Piumi F."/>
            <person name="Punt P.J."/>
            <person name="Ram A.F."/>
            <person name="Ramon A."/>
            <person name="Rauscher S."/>
            <person name="Record E."/>
            <person name="Riano-Pachon D.M."/>
            <person name="Robert V."/>
            <person name="Roehrig J."/>
            <person name="Ruller R."/>
            <person name="Salamov A."/>
            <person name="Salih N.S."/>
            <person name="Samson R.A."/>
            <person name="Sandor E."/>
            <person name="Sanguinetti M."/>
            <person name="Schuetze T."/>
            <person name="Sepcic K."/>
            <person name="Shelest E."/>
            <person name="Sherlock G."/>
            <person name="Sophianopoulou V."/>
            <person name="Squina F.M."/>
            <person name="Sun H."/>
            <person name="Susca A."/>
            <person name="Todd R.B."/>
            <person name="Tsang A."/>
            <person name="Unkles S.E."/>
            <person name="van de Wiele N."/>
            <person name="van Rossen-Uffink D."/>
            <person name="Oliveira J.V."/>
            <person name="Vesth T.C."/>
            <person name="Visser J."/>
            <person name="Yu J.-H."/>
            <person name="Zhou M."/>
            <person name="Andersen M.R."/>
            <person name="Archer D.B."/>
            <person name="Baker S.E."/>
            <person name="Benoit I."/>
            <person name="Brakhage A.A."/>
            <person name="Braus G.H."/>
            <person name="Fischer R."/>
            <person name="Frisvad J.C."/>
            <person name="Goldman G.H."/>
            <person name="Houbraken J."/>
            <person name="Oakley B."/>
            <person name="Pocsi I."/>
            <person name="Scazzocchio C."/>
            <person name="Seiboth B."/>
            <person name="vanKuyk P.A."/>
            <person name="Wortman J."/>
            <person name="Dyer P.S."/>
            <person name="Grigoriev I.V."/>
        </authorList>
    </citation>
    <scope>NUCLEOTIDE SEQUENCE [LARGE SCALE GENOMIC DNA]</scope>
    <source>
        <strain evidence="10">CBS 593.65</strain>
    </source>
</reference>
<evidence type="ECO:0000256" key="4">
    <source>
        <dbReference type="ARBA" id="ARBA00023136"/>
    </source>
</evidence>
<feature type="compositionally biased region" description="Polar residues" evidence="6">
    <location>
        <begin position="361"/>
        <end position="379"/>
    </location>
</feature>
<feature type="transmembrane region" description="Helical" evidence="7">
    <location>
        <begin position="16"/>
        <end position="36"/>
    </location>
</feature>
<feature type="compositionally biased region" description="Basic residues" evidence="6">
    <location>
        <begin position="333"/>
        <end position="349"/>
    </location>
</feature>
<feature type="region of interest" description="Disordered" evidence="6">
    <location>
        <begin position="304"/>
        <end position="416"/>
    </location>
</feature>
<protein>
    <recommendedName>
        <fullName evidence="8">Rhodopsin domain-containing protein</fullName>
    </recommendedName>
</protein>